<reference evidence="1 2" key="1">
    <citation type="journal article" date="2021" name="Elife">
        <title>Chloroplast acquisition without the gene transfer in kleptoplastic sea slugs, Plakobranchus ocellatus.</title>
        <authorList>
            <person name="Maeda T."/>
            <person name="Takahashi S."/>
            <person name="Yoshida T."/>
            <person name="Shimamura S."/>
            <person name="Takaki Y."/>
            <person name="Nagai Y."/>
            <person name="Toyoda A."/>
            <person name="Suzuki Y."/>
            <person name="Arimoto A."/>
            <person name="Ishii H."/>
            <person name="Satoh N."/>
            <person name="Nishiyama T."/>
            <person name="Hasebe M."/>
            <person name="Maruyama T."/>
            <person name="Minagawa J."/>
            <person name="Obokata J."/>
            <person name="Shigenobu S."/>
        </authorList>
    </citation>
    <scope>NUCLEOTIDE SEQUENCE [LARGE SCALE GENOMIC DNA]</scope>
</reference>
<sequence>MECDSVLSAVERKLRFCDIFLPQNYLLAIRMARQNPQPYEANEIVWKDAMKLSSDYVKPNRPGKKKDDPSVPDVCSYQYSVGRDGVHKYKLKWSDE</sequence>
<comment type="caution">
    <text evidence="1">The sequence shown here is derived from an EMBL/GenBank/DDBJ whole genome shotgun (WGS) entry which is preliminary data.</text>
</comment>
<name>A0AAV4C5U7_9GAST</name>
<evidence type="ECO:0000313" key="2">
    <source>
        <dbReference type="Proteomes" id="UP000735302"/>
    </source>
</evidence>
<protein>
    <submittedName>
        <fullName evidence="1">Uncharacterized protein</fullName>
    </submittedName>
</protein>
<proteinExistence type="predicted"/>
<evidence type="ECO:0000313" key="1">
    <source>
        <dbReference type="EMBL" id="GFO28086.1"/>
    </source>
</evidence>
<organism evidence="1 2">
    <name type="scientific">Plakobranchus ocellatus</name>
    <dbReference type="NCBI Taxonomy" id="259542"/>
    <lineage>
        <taxon>Eukaryota</taxon>
        <taxon>Metazoa</taxon>
        <taxon>Spiralia</taxon>
        <taxon>Lophotrochozoa</taxon>
        <taxon>Mollusca</taxon>
        <taxon>Gastropoda</taxon>
        <taxon>Heterobranchia</taxon>
        <taxon>Euthyneura</taxon>
        <taxon>Panpulmonata</taxon>
        <taxon>Sacoglossa</taxon>
        <taxon>Placobranchoidea</taxon>
        <taxon>Plakobranchidae</taxon>
        <taxon>Plakobranchus</taxon>
    </lineage>
</organism>
<dbReference type="EMBL" id="BLXT01006003">
    <property type="protein sequence ID" value="GFO28086.1"/>
    <property type="molecule type" value="Genomic_DNA"/>
</dbReference>
<keyword evidence="2" id="KW-1185">Reference proteome</keyword>
<dbReference type="Proteomes" id="UP000735302">
    <property type="component" value="Unassembled WGS sequence"/>
</dbReference>
<dbReference type="AlphaFoldDB" id="A0AAV4C5U7"/>
<accession>A0AAV4C5U7</accession>
<gene>
    <name evidence="1" type="ORF">PoB_005459100</name>
</gene>